<dbReference type="InterPro" id="IPR022742">
    <property type="entry name" value="Hydrolase_4"/>
</dbReference>
<accession>A0ABV6HDE9</accession>
<dbReference type="Gene3D" id="3.40.50.1820">
    <property type="entry name" value="alpha/beta hydrolase"/>
    <property type="match status" value="1"/>
</dbReference>
<dbReference type="PANTHER" id="PTHR43798">
    <property type="entry name" value="MONOACYLGLYCEROL LIPASE"/>
    <property type="match status" value="1"/>
</dbReference>
<evidence type="ECO:0000259" key="2">
    <source>
        <dbReference type="Pfam" id="PF12146"/>
    </source>
</evidence>
<name>A0ABV6HDE9_9ACTN</name>
<dbReference type="Pfam" id="PF12146">
    <property type="entry name" value="Hydrolase_4"/>
    <property type="match status" value="1"/>
</dbReference>
<keyword evidence="3" id="KW-0378">Hydrolase</keyword>
<reference evidence="3 4" key="1">
    <citation type="submission" date="2024-09" db="EMBL/GenBank/DDBJ databases">
        <authorList>
            <person name="Sun Q."/>
            <person name="Mori K."/>
        </authorList>
    </citation>
    <scope>NUCLEOTIDE SEQUENCE [LARGE SCALE GENOMIC DNA]</scope>
    <source>
        <strain evidence="3 4">CCM 7957</strain>
    </source>
</reference>
<protein>
    <submittedName>
        <fullName evidence="3">Alpha/beta fold hydrolase</fullName>
    </submittedName>
</protein>
<comment type="caution">
    <text evidence="3">The sequence shown here is derived from an EMBL/GenBank/DDBJ whole genome shotgun (WGS) entry which is preliminary data.</text>
</comment>
<evidence type="ECO:0000313" key="3">
    <source>
        <dbReference type="EMBL" id="MFC0316627.1"/>
    </source>
</evidence>
<feature type="domain" description="Serine aminopeptidase S33" evidence="2">
    <location>
        <begin position="87"/>
        <end position="339"/>
    </location>
</feature>
<organism evidence="3 4">
    <name type="scientific">Gordonia phosphorivorans</name>
    <dbReference type="NCBI Taxonomy" id="1056982"/>
    <lineage>
        <taxon>Bacteria</taxon>
        <taxon>Bacillati</taxon>
        <taxon>Actinomycetota</taxon>
        <taxon>Actinomycetes</taxon>
        <taxon>Mycobacteriales</taxon>
        <taxon>Gordoniaceae</taxon>
        <taxon>Gordonia</taxon>
    </lineage>
</organism>
<dbReference type="GO" id="GO:0016787">
    <property type="term" value="F:hydrolase activity"/>
    <property type="evidence" value="ECO:0007669"/>
    <property type="project" value="UniProtKB-KW"/>
</dbReference>
<dbReference type="EMBL" id="JBHLWV010000056">
    <property type="protein sequence ID" value="MFC0316627.1"/>
    <property type="molecule type" value="Genomic_DNA"/>
</dbReference>
<feature type="region of interest" description="Disordered" evidence="1">
    <location>
        <begin position="46"/>
        <end position="68"/>
    </location>
</feature>
<gene>
    <name evidence="3" type="ORF">ACFFJD_17425</name>
</gene>
<evidence type="ECO:0000256" key="1">
    <source>
        <dbReference type="SAM" id="MobiDB-lite"/>
    </source>
</evidence>
<evidence type="ECO:0000313" key="4">
    <source>
        <dbReference type="Proteomes" id="UP001589783"/>
    </source>
</evidence>
<dbReference type="Proteomes" id="UP001589783">
    <property type="component" value="Unassembled WGS sequence"/>
</dbReference>
<keyword evidence="4" id="KW-1185">Reference proteome</keyword>
<dbReference type="RefSeq" id="WP_382366491.1">
    <property type="nucleotide sequence ID" value="NZ_JBHLWV010000056.1"/>
</dbReference>
<proteinExistence type="predicted"/>
<dbReference type="InterPro" id="IPR050266">
    <property type="entry name" value="AB_hydrolase_sf"/>
</dbReference>
<sequence>MSRTDRSRWLRGLAWAGGTAAALLAADLALVVGGIAKAAWEFPDPIDDGPDPRLTNPHGVTRSSAVPTSDGTLLHVETSLDLEDHPSDEVVVLVHGWTCSTRFWNAQVNHLAGDRPIIAYDHRGHGLSELGTTPPSIELLGQDLQTVLEATLPEGKRAVLVGHSMGGMTIVSWAKQFSSGMGDRVAAVVLASTTPRHVVQEQRLTADSLPWFAEMVKPLVARAFVSSPMPLPNNALTSKLAHYISLGPKARQAHVDFSDDLIARGSPVARAAWGSAMYHLDIIGGLEAISVPTIVVVGTEDRLTPPLHAEFMAQVLEDNGVLLEYVTYDGAGHMVPIERADEFNRLLDDLLLSL</sequence>
<dbReference type="InterPro" id="IPR029058">
    <property type="entry name" value="AB_hydrolase_fold"/>
</dbReference>
<dbReference type="SUPFAM" id="SSF53474">
    <property type="entry name" value="alpha/beta-Hydrolases"/>
    <property type="match status" value="1"/>
</dbReference>